<keyword evidence="2" id="KW-1185">Reference proteome</keyword>
<sequence>MGPLIAASIAFCTPMTSSPPPAASAVVDSFIGAFNSQDAAALAGTLTKNAIIVRWPERVEPASLVENYRDNLFKLPTPYRMTVVQRLTGDDLVAETESVTRGTSREDMLVVYRVDRGCIISVTISKTLSAN</sequence>
<reference evidence="1 2" key="1">
    <citation type="submission" date="2023-07" db="EMBL/GenBank/DDBJ databases">
        <title>Genomic Encyclopedia of Type Strains, Phase IV (KMG-IV): sequencing the most valuable type-strain genomes for metagenomic binning, comparative biology and taxonomic classification.</title>
        <authorList>
            <person name="Goeker M."/>
        </authorList>
    </citation>
    <scope>NUCLEOTIDE SEQUENCE [LARGE SCALE GENOMIC DNA]</scope>
    <source>
        <strain evidence="1 2">DSM 18695</strain>
    </source>
</reference>
<dbReference type="InterPro" id="IPR032710">
    <property type="entry name" value="NTF2-like_dom_sf"/>
</dbReference>
<dbReference type="RefSeq" id="WP_307346105.1">
    <property type="nucleotide sequence ID" value="NZ_JAUSVS010000001.1"/>
</dbReference>
<accession>A0ABU0ILT2</accession>
<name>A0ABU0ILT2_9CAUL</name>
<evidence type="ECO:0000313" key="2">
    <source>
        <dbReference type="Proteomes" id="UP001228905"/>
    </source>
</evidence>
<evidence type="ECO:0000313" key="1">
    <source>
        <dbReference type="EMBL" id="MDQ0462985.1"/>
    </source>
</evidence>
<dbReference type="Gene3D" id="3.10.450.50">
    <property type="match status" value="1"/>
</dbReference>
<organism evidence="1 2">
    <name type="scientific">Caulobacter ginsengisoli</name>
    <dbReference type="NCBI Taxonomy" id="400775"/>
    <lineage>
        <taxon>Bacteria</taxon>
        <taxon>Pseudomonadati</taxon>
        <taxon>Pseudomonadota</taxon>
        <taxon>Alphaproteobacteria</taxon>
        <taxon>Caulobacterales</taxon>
        <taxon>Caulobacteraceae</taxon>
        <taxon>Caulobacter</taxon>
    </lineage>
</organism>
<protein>
    <recommendedName>
        <fullName evidence="3">SnoaL-like domain-containing protein</fullName>
    </recommendedName>
</protein>
<proteinExistence type="predicted"/>
<gene>
    <name evidence="1" type="ORF">QO010_000733</name>
</gene>
<dbReference type="EMBL" id="JAUSVS010000001">
    <property type="protein sequence ID" value="MDQ0462985.1"/>
    <property type="molecule type" value="Genomic_DNA"/>
</dbReference>
<dbReference type="SUPFAM" id="SSF54427">
    <property type="entry name" value="NTF2-like"/>
    <property type="match status" value="1"/>
</dbReference>
<dbReference type="Proteomes" id="UP001228905">
    <property type="component" value="Unassembled WGS sequence"/>
</dbReference>
<comment type="caution">
    <text evidence="1">The sequence shown here is derived from an EMBL/GenBank/DDBJ whole genome shotgun (WGS) entry which is preliminary data.</text>
</comment>
<evidence type="ECO:0008006" key="3">
    <source>
        <dbReference type="Google" id="ProtNLM"/>
    </source>
</evidence>